<dbReference type="Gene3D" id="3.40.630.30">
    <property type="match status" value="1"/>
</dbReference>
<feature type="domain" description="N-acetyltransferase" evidence="1">
    <location>
        <begin position="146"/>
        <end position="285"/>
    </location>
</feature>
<name>A0A1G7DBB3_9ACTN</name>
<gene>
    <name evidence="2" type="ORF">SAMN04489747_3530</name>
</gene>
<keyword evidence="3" id="KW-1185">Reference proteome</keyword>
<dbReference type="Proteomes" id="UP000198546">
    <property type="component" value="Chromosome i"/>
</dbReference>
<dbReference type="GO" id="GO:0016747">
    <property type="term" value="F:acyltransferase activity, transferring groups other than amino-acyl groups"/>
    <property type="evidence" value="ECO:0007669"/>
    <property type="project" value="InterPro"/>
</dbReference>
<dbReference type="STRING" id="675864.SAMN04489747_3530"/>
<accession>A0A1G7DBB3</accession>
<organism evidence="2 3">
    <name type="scientific">Auraticoccus monumenti</name>
    <dbReference type="NCBI Taxonomy" id="675864"/>
    <lineage>
        <taxon>Bacteria</taxon>
        <taxon>Bacillati</taxon>
        <taxon>Actinomycetota</taxon>
        <taxon>Actinomycetes</taxon>
        <taxon>Propionibacteriales</taxon>
        <taxon>Propionibacteriaceae</taxon>
        <taxon>Auraticoccus</taxon>
    </lineage>
</organism>
<dbReference type="PIRSF" id="PIRSF021603">
    <property type="entry name" value="UCP21603_acetyltransf"/>
    <property type="match status" value="1"/>
</dbReference>
<protein>
    <recommendedName>
        <fullName evidence="1">N-acetyltransferase domain-containing protein</fullName>
    </recommendedName>
</protein>
<dbReference type="InterPro" id="IPR000182">
    <property type="entry name" value="GNAT_dom"/>
</dbReference>
<dbReference type="InterPro" id="IPR025289">
    <property type="entry name" value="DUF4081"/>
</dbReference>
<evidence type="ECO:0000313" key="2">
    <source>
        <dbReference type="EMBL" id="SDE48216.1"/>
    </source>
</evidence>
<dbReference type="AlphaFoldDB" id="A0A1G7DBB3"/>
<dbReference type="RefSeq" id="WP_197679091.1">
    <property type="nucleotide sequence ID" value="NZ_LT629688.1"/>
</dbReference>
<evidence type="ECO:0000313" key="3">
    <source>
        <dbReference type="Proteomes" id="UP000198546"/>
    </source>
</evidence>
<dbReference type="Pfam" id="PF00583">
    <property type="entry name" value="Acetyltransf_1"/>
    <property type="match status" value="1"/>
</dbReference>
<evidence type="ECO:0000259" key="1">
    <source>
        <dbReference type="PROSITE" id="PS51186"/>
    </source>
</evidence>
<proteinExistence type="predicted"/>
<dbReference type="EMBL" id="LT629688">
    <property type="protein sequence ID" value="SDE48216.1"/>
    <property type="molecule type" value="Genomic_DNA"/>
</dbReference>
<sequence>MTATTRVAGRVRVLEDADLPDVVRILSADPVANVFVAARVRGGGVTEFTLGCPMWGWEVGGRLRSLLHVGSNLVPVGAGPEAVAAYVEHLGRFRRCSSVVGPAEVVLALWQGLAQRWGSSWADVRELRRSQPVLVMDSDPEVTEDPRVRRIEESDWDAYTEASARMYTEEVGVPPSPGNPLSYRMHVLGLIRAGRAFGVVEDGKVLFKADLGSVAGRVSQVQGVWVEPTLRGRGLAVPAMARTVRLAREETPTVSLYVNDFNTAARRTYERVGFRQVNEFATVLY</sequence>
<dbReference type="SUPFAM" id="SSF55729">
    <property type="entry name" value="Acyl-CoA N-acyltransferases (Nat)"/>
    <property type="match status" value="1"/>
</dbReference>
<dbReference type="InterPro" id="IPR016181">
    <property type="entry name" value="Acyl_CoA_acyltransferase"/>
</dbReference>
<dbReference type="PROSITE" id="PS51186">
    <property type="entry name" value="GNAT"/>
    <property type="match status" value="1"/>
</dbReference>
<dbReference type="Pfam" id="PF13312">
    <property type="entry name" value="DUF4081"/>
    <property type="match status" value="1"/>
</dbReference>
<reference evidence="2 3" key="1">
    <citation type="submission" date="2016-10" db="EMBL/GenBank/DDBJ databases">
        <authorList>
            <person name="de Groot N.N."/>
        </authorList>
    </citation>
    <scope>NUCLEOTIDE SEQUENCE [LARGE SCALE GENOMIC DNA]</scope>
    <source>
        <strain evidence="2 3">MON 2.2</strain>
    </source>
</reference>
<dbReference type="InterPro" id="IPR016794">
    <property type="entry name" value="UCP21603_acetyltransf"/>
</dbReference>